<evidence type="ECO:0000313" key="8">
    <source>
        <dbReference type="EMBL" id="SDC23153.1"/>
    </source>
</evidence>
<feature type="transmembrane region" description="Helical" evidence="7">
    <location>
        <begin position="389"/>
        <end position="409"/>
    </location>
</feature>
<feature type="transmembrane region" description="Helical" evidence="7">
    <location>
        <begin position="518"/>
        <end position="536"/>
    </location>
</feature>
<dbReference type="Gene3D" id="1.20.1250.20">
    <property type="entry name" value="MFS general substrate transporter like domains"/>
    <property type="match status" value="1"/>
</dbReference>
<dbReference type="CDD" id="cd06174">
    <property type="entry name" value="MFS"/>
    <property type="match status" value="1"/>
</dbReference>
<dbReference type="GO" id="GO:0022857">
    <property type="term" value="F:transmembrane transporter activity"/>
    <property type="evidence" value="ECO:0007669"/>
    <property type="project" value="InterPro"/>
</dbReference>
<dbReference type="SUPFAM" id="SSF103473">
    <property type="entry name" value="MFS general substrate transporter"/>
    <property type="match status" value="1"/>
</dbReference>
<dbReference type="InterPro" id="IPR011701">
    <property type="entry name" value="MFS"/>
</dbReference>
<feature type="transmembrane region" description="Helical" evidence="7">
    <location>
        <begin position="130"/>
        <end position="153"/>
    </location>
</feature>
<dbReference type="RefSeq" id="WP_092749797.1">
    <property type="nucleotide sequence ID" value="NZ_FMYL01000013.1"/>
</dbReference>
<dbReference type="OrthoDB" id="5314453at2"/>
<evidence type="ECO:0000256" key="4">
    <source>
        <dbReference type="ARBA" id="ARBA00022989"/>
    </source>
</evidence>
<proteinExistence type="predicted"/>
<evidence type="ECO:0000256" key="1">
    <source>
        <dbReference type="ARBA" id="ARBA00004127"/>
    </source>
</evidence>
<feature type="region of interest" description="Disordered" evidence="6">
    <location>
        <begin position="1"/>
        <end position="23"/>
    </location>
</feature>
<dbReference type="Proteomes" id="UP000242501">
    <property type="component" value="Unassembled WGS sequence"/>
</dbReference>
<feature type="transmembrane region" description="Helical" evidence="7">
    <location>
        <begin position="193"/>
        <end position="212"/>
    </location>
</feature>
<keyword evidence="4 7" id="KW-1133">Transmembrane helix</keyword>
<protein>
    <submittedName>
        <fullName evidence="8">Major Facilitator Superfamily protein</fullName>
    </submittedName>
</protein>
<evidence type="ECO:0000256" key="2">
    <source>
        <dbReference type="ARBA" id="ARBA00022448"/>
    </source>
</evidence>
<feature type="transmembrane region" description="Helical" evidence="7">
    <location>
        <begin position="259"/>
        <end position="278"/>
    </location>
</feature>
<dbReference type="Pfam" id="PF07690">
    <property type="entry name" value="MFS_1"/>
    <property type="match status" value="1"/>
</dbReference>
<accession>A0A1G6JWQ6</accession>
<evidence type="ECO:0000256" key="7">
    <source>
        <dbReference type="SAM" id="Phobius"/>
    </source>
</evidence>
<organism evidence="8 9">
    <name type="scientific">Acinetobacter boissieri</name>
    <dbReference type="NCBI Taxonomy" id="1219383"/>
    <lineage>
        <taxon>Bacteria</taxon>
        <taxon>Pseudomonadati</taxon>
        <taxon>Pseudomonadota</taxon>
        <taxon>Gammaproteobacteria</taxon>
        <taxon>Moraxellales</taxon>
        <taxon>Moraxellaceae</taxon>
        <taxon>Acinetobacter</taxon>
    </lineage>
</organism>
<gene>
    <name evidence="8" type="ORF">SAMN05421733_1134</name>
</gene>
<dbReference type="PANTHER" id="PTHR23501">
    <property type="entry name" value="MAJOR FACILITATOR SUPERFAMILY"/>
    <property type="match status" value="1"/>
</dbReference>
<feature type="transmembrane region" description="Helical" evidence="7">
    <location>
        <begin position="165"/>
        <end position="187"/>
    </location>
</feature>
<feature type="transmembrane region" description="Helical" evidence="7">
    <location>
        <begin position="38"/>
        <end position="58"/>
    </location>
</feature>
<dbReference type="AlphaFoldDB" id="A0A1G6JWQ6"/>
<reference evidence="9" key="1">
    <citation type="submission" date="2016-09" db="EMBL/GenBank/DDBJ databases">
        <authorList>
            <person name="Varghese N."/>
            <person name="Submissions S."/>
        </authorList>
    </citation>
    <scope>NUCLEOTIDE SEQUENCE [LARGE SCALE GENOMIC DNA]</scope>
    <source>
        <strain evidence="9">ANC 4422</strain>
    </source>
</reference>
<dbReference type="EMBL" id="FMYL01000013">
    <property type="protein sequence ID" value="SDC23153.1"/>
    <property type="molecule type" value="Genomic_DNA"/>
</dbReference>
<feature type="transmembrane region" description="Helical" evidence="7">
    <location>
        <begin position="290"/>
        <end position="310"/>
    </location>
</feature>
<evidence type="ECO:0000256" key="6">
    <source>
        <dbReference type="SAM" id="MobiDB-lite"/>
    </source>
</evidence>
<dbReference type="GO" id="GO:0005886">
    <property type="term" value="C:plasma membrane"/>
    <property type="evidence" value="ECO:0007669"/>
    <property type="project" value="TreeGrafter"/>
</dbReference>
<evidence type="ECO:0000256" key="5">
    <source>
        <dbReference type="ARBA" id="ARBA00023136"/>
    </source>
</evidence>
<name>A0A1G6JWQ6_9GAMM</name>
<keyword evidence="3 7" id="KW-0812">Transmembrane</keyword>
<sequence length="544" mass="61351">MSKQTPKYLEQPPNWSDDERPVMPGSPPVLDHTQFKRYAYFIIGTFIALTASLSNGFITANLPQLQGEYGLTPSESAWLPAVYVMANVSANLVLFKTRQQYGLRLFTEISLICFITVMILHLLVQDGHMALVIRCISGFVAAPLSSLGMYYIMQSFGKVNRLKGIYVGFGFNQLGIPLAWIISPFLINANQWVNLYTFELGLAICCFAMVVAVKLPRGVRIDVIEKKDFITFLLLAPGFACLCAVLSQGPILWWFDSTWLAYVLITGFSLVVLGFFFEHQRTNPLILTRWLGTASVIRFVIGAFFLRFLLSEQSFTAVNFLKTMGIGQDQFIGLYSIIFIGILSGTLFSAITFSKNHIFWPLLLATLLILVACRLDAHLTSDVRPNNFFYSQFLIAFANGLFIGPLLLTGMVRALKQGTNYVLTFIILFSATQNFGSLVGSSFYNTYQKHQAQVYQLDIEQTLNRTDPNVTNRIHQYTAVYSPHITDNVLEQAQATQLLAQVVNREAQVRAYNDVVNINSLIAILLFLWTLTHIVWQKYSTQRK</sequence>
<dbReference type="PANTHER" id="PTHR23501:SF191">
    <property type="entry name" value="VACUOLAR BASIC AMINO ACID TRANSPORTER 4"/>
    <property type="match status" value="1"/>
</dbReference>
<dbReference type="GO" id="GO:0012505">
    <property type="term" value="C:endomembrane system"/>
    <property type="evidence" value="ECO:0007669"/>
    <property type="project" value="UniProtKB-SubCell"/>
</dbReference>
<feature type="transmembrane region" description="Helical" evidence="7">
    <location>
        <begin position="232"/>
        <end position="253"/>
    </location>
</feature>
<feature type="transmembrane region" description="Helical" evidence="7">
    <location>
        <begin position="78"/>
        <end position="95"/>
    </location>
</feature>
<keyword evidence="5 7" id="KW-0472">Membrane</keyword>
<dbReference type="InterPro" id="IPR036259">
    <property type="entry name" value="MFS_trans_sf"/>
</dbReference>
<feature type="transmembrane region" description="Helical" evidence="7">
    <location>
        <begin position="102"/>
        <end position="124"/>
    </location>
</feature>
<evidence type="ECO:0000256" key="3">
    <source>
        <dbReference type="ARBA" id="ARBA00022692"/>
    </source>
</evidence>
<dbReference type="STRING" id="1219383.SAMN05421733_1134"/>
<keyword evidence="9" id="KW-1185">Reference proteome</keyword>
<keyword evidence="2" id="KW-0813">Transport</keyword>
<evidence type="ECO:0000313" key="9">
    <source>
        <dbReference type="Proteomes" id="UP000242501"/>
    </source>
</evidence>
<comment type="subcellular location">
    <subcellularLocation>
        <location evidence="1">Endomembrane system</location>
        <topology evidence="1">Multi-pass membrane protein</topology>
    </subcellularLocation>
</comment>
<feature type="transmembrane region" description="Helical" evidence="7">
    <location>
        <begin position="358"/>
        <end position="377"/>
    </location>
</feature>
<feature type="transmembrane region" description="Helical" evidence="7">
    <location>
        <begin position="330"/>
        <end position="351"/>
    </location>
</feature>